<dbReference type="RefSeq" id="WP_269309091.1">
    <property type="nucleotide sequence ID" value="NZ_CP098242.1"/>
</dbReference>
<dbReference type="GO" id="GO:0006355">
    <property type="term" value="P:regulation of DNA-templated transcription"/>
    <property type="evidence" value="ECO:0007669"/>
    <property type="project" value="InterPro"/>
</dbReference>
<dbReference type="Proteomes" id="UP001156215">
    <property type="component" value="Chromosome"/>
</dbReference>
<gene>
    <name evidence="12" type="ORF">NB640_12895</name>
</gene>
<evidence type="ECO:0000256" key="6">
    <source>
        <dbReference type="ARBA" id="ARBA00023125"/>
    </source>
</evidence>
<dbReference type="KEGG" id="ovb:NB640_12895"/>
<reference evidence="12" key="1">
    <citation type="journal article" date="2022" name="Front. Microbiol.">
        <title>New perspectives on an old grouping: The genomic and phenotypic variability of Oxalobacter formigenes and the implications for calcium oxalate stone prevention.</title>
        <authorList>
            <person name="Chmiel J.A."/>
            <person name="Carr C."/>
            <person name="Stuivenberg G.A."/>
            <person name="Venema R."/>
            <person name="Chanyi R.M."/>
            <person name="Al K.F."/>
            <person name="Giguere D."/>
            <person name="Say H."/>
            <person name="Akouris P.P."/>
            <person name="Dominguez Romero S.A."/>
            <person name="Kwong A."/>
            <person name="Tai V."/>
            <person name="Koval S.F."/>
            <person name="Razvi H."/>
            <person name="Bjazevic J."/>
            <person name="Burton J.P."/>
        </authorList>
    </citation>
    <scope>NUCLEOTIDE SEQUENCE</scope>
    <source>
        <strain evidence="12">WoOx3</strain>
    </source>
</reference>
<dbReference type="SMART" id="SM00448">
    <property type="entry name" value="REC"/>
    <property type="match status" value="1"/>
</dbReference>
<dbReference type="AlphaFoldDB" id="A0A9E9P3J6"/>
<dbReference type="Pfam" id="PF00072">
    <property type="entry name" value="Response_reg"/>
    <property type="match status" value="1"/>
</dbReference>
<dbReference type="CDD" id="cd00383">
    <property type="entry name" value="trans_reg_C"/>
    <property type="match status" value="1"/>
</dbReference>
<feature type="modified residue" description="4-aspartylphosphate" evidence="8">
    <location>
        <position position="51"/>
    </location>
</feature>
<dbReference type="Gene3D" id="3.40.50.2300">
    <property type="match status" value="1"/>
</dbReference>
<dbReference type="InterPro" id="IPR039420">
    <property type="entry name" value="WalR-like"/>
</dbReference>
<evidence type="ECO:0000256" key="5">
    <source>
        <dbReference type="ARBA" id="ARBA00023015"/>
    </source>
</evidence>
<feature type="domain" description="Response regulatory" evidence="10">
    <location>
        <begin position="2"/>
        <end position="118"/>
    </location>
</feature>
<evidence type="ECO:0000256" key="2">
    <source>
        <dbReference type="ARBA" id="ARBA00022490"/>
    </source>
</evidence>
<name>A0A9E9P3J6_9BURK</name>
<dbReference type="GO" id="GO:0032993">
    <property type="term" value="C:protein-DNA complex"/>
    <property type="evidence" value="ECO:0007669"/>
    <property type="project" value="TreeGrafter"/>
</dbReference>
<keyword evidence="3 8" id="KW-0597">Phosphoprotein</keyword>
<evidence type="ECO:0000313" key="12">
    <source>
        <dbReference type="EMBL" id="WAW10093.1"/>
    </source>
</evidence>
<evidence type="ECO:0000259" key="10">
    <source>
        <dbReference type="PROSITE" id="PS50110"/>
    </source>
</evidence>
<dbReference type="PANTHER" id="PTHR48111:SF39">
    <property type="entry name" value="TRANSCRIPTIONAL REGULATORY PROTEIN CPXR"/>
    <property type="match status" value="1"/>
</dbReference>
<dbReference type="GO" id="GO:0000156">
    <property type="term" value="F:phosphorelay response regulator activity"/>
    <property type="evidence" value="ECO:0007669"/>
    <property type="project" value="TreeGrafter"/>
</dbReference>
<keyword evidence="6 9" id="KW-0238">DNA-binding</keyword>
<evidence type="ECO:0000256" key="4">
    <source>
        <dbReference type="ARBA" id="ARBA00023012"/>
    </source>
</evidence>
<dbReference type="SUPFAM" id="SSF52172">
    <property type="entry name" value="CheY-like"/>
    <property type="match status" value="1"/>
</dbReference>
<feature type="domain" description="OmpR/PhoB-type" evidence="11">
    <location>
        <begin position="127"/>
        <end position="219"/>
    </location>
</feature>
<dbReference type="GO" id="GO:0005829">
    <property type="term" value="C:cytosol"/>
    <property type="evidence" value="ECO:0007669"/>
    <property type="project" value="TreeGrafter"/>
</dbReference>
<keyword evidence="2" id="KW-0963">Cytoplasm</keyword>
<dbReference type="Gene3D" id="1.10.10.10">
    <property type="entry name" value="Winged helix-like DNA-binding domain superfamily/Winged helix DNA-binding domain"/>
    <property type="match status" value="1"/>
</dbReference>
<dbReference type="PANTHER" id="PTHR48111">
    <property type="entry name" value="REGULATOR OF RPOS"/>
    <property type="match status" value="1"/>
</dbReference>
<comment type="subcellular location">
    <subcellularLocation>
        <location evidence="1">Cytoplasm</location>
    </subcellularLocation>
</comment>
<dbReference type="InterPro" id="IPR001789">
    <property type="entry name" value="Sig_transdc_resp-reg_receiver"/>
</dbReference>
<evidence type="ECO:0000256" key="3">
    <source>
        <dbReference type="ARBA" id="ARBA00022553"/>
    </source>
</evidence>
<dbReference type="Gene3D" id="6.10.250.690">
    <property type="match status" value="1"/>
</dbReference>
<dbReference type="Pfam" id="PF00486">
    <property type="entry name" value="Trans_reg_C"/>
    <property type="match status" value="1"/>
</dbReference>
<evidence type="ECO:0000259" key="11">
    <source>
        <dbReference type="PROSITE" id="PS51755"/>
    </source>
</evidence>
<keyword evidence="13" id="KW-1185">Reference proteome</keyword>
<sequence length="219" mass="24825">MHVLLIDDDHDLYSLLNEYLGQEGITCTHAPDAEKAFLEVNHKRYDILILDVMLPGMNGFEILRRLRSDERNLNLPVIMLTARGREVDKVIGLEMGADDYLGKPFNPRELVARLRALFRRANPSILPYTQQVHDVGISRAAHSITINGKTQQLSMPEMQLLNLLTENVGQPVPRGLLYMSIYGYTPYSHDRSLDMLVSRLRKKLGQRPDGGKEYGPSKG</sequence>
<dbReference type="SUPFAM" id="SSF46894">
    <property type="entry name" value="C-terminal effector domain of the bipartite response regulators"/>
    <property type="match status" value="1"/>
</dbReference>
<evidence type="ECO:0000256" key="1">
    <source>
        <dbReference type="ARBA" id="ARBA00004496"/>
    </source>
</evidence>
<evidence type="ECO:0000313" key="13">
    <source>
        <dbReference type="Proteomes" id="UP001156215"/>
    </source>
</evidence>
<keyword evidence="4" id="KW-0902">Two-component regulatory system</keyword>
<dbReference type="InterPro" id="IPR011006">
    <property type="entry name" value="CheY-like_superfamily"/>
</dbReference>
<protein>
    <submittedName>
        <fullName evidence="12">Response regulator transcription factor</fullName>
    </submittedName>
</protein>
<feature type="DNA-binding region" description="OmpR/PhoB-type" evidence="9">
    <location>
        <begin position="127"/>
        <end position="219"/>
    </location>
</feature>
<evidence type="ECO:0000256" key="7">
    <source>
        <dbReference type="ARBA" id="ARBA00023163"/>
    </source>
</evidence>
<organism evidence="12 13">
    <name type="scientific">Oxalobacter vibrioformis</name>
    <dbReference type="NCBI Taxonomy" id="933080"/>
    <lineage>
        <taxon>Bacteria</taxon>
        <taxon>Pseudomonadati</taxon>
        <taxon>Pseudomonadota</taxon>
        <taxon>Betaproteobacteria</taxon>
        <taxon>Burkholderiales</taxon>
        <taxon>Oxalobacteraceae</taxon>
        <taxon>Oxalobacter</taxon>
    </lineage>
</organism>
<dbReference type="PROSITE" id="PS51755">
    <property type="entry name" value="OMPR_PHOB"/>
    <property type="match status" value="1"/>
</dbReference>
<dbReference type="PROSITE" id="PS50110">
    <property type="entry name" value="RESPONSE_REGULATORY"/>
    <property type="match status" value="1"/>
</dbReference>
<keyword evidence="7" id="KW-0804">Transcription</keyword>
<evidence type="ECO:0000256" key="8">
    <source>
        <dbReference type="PROSITE-ProRule" id="PRU00169"/>
    </source>
</evidence>
<evidence type="ECO:0000256" key="9">
    <source>
        <dbReference type="PROSITE-ProRule" id="PRU01091"/>
    </source>
</evidence>
<dbReference type="InterPro" id="IPR036388">
    <property type="entry name" value="WH-like_DNA-bd_sf"/>
</dbReference>
<dbReference type="SMART" id="SM00862">
    <property type="entry name" value="Trans_reg_C"/>
    <property type="match status" value="1"/>
</dbReference>
<dbReference type="GO" id="GO:0000976">
    <property type="term" value="F:transcription cis-regulatory region binding"/>
    <property type="evidence" value="ECO:0007669"/>
    <property type="project" value="TreeGrafter"/>
</dbReference>
<proteinExistence type="predicted"/>
<accession>A0A9E9P3J6</accession>
<keyword evidence="5" id="KW-0805">Transcription regulation</keyword>
<dbReference type="EMBL" id="CP098242">
    <property type="protein sequence ID" value="WAW10093.1"/>
    <property type="molecule type" value="Genomic_DNA"/>
</dbReference>
<dbReference type="InterPro" id="IPR001867">
    <property type="entry name" value="OmpR/PhoB-type_DNA-bd"/>
</dbReference>
<dbReference type="InterPro" id="IPR016032">
    <property type="entry name" value="Sig_transdc_resp-reg_C-effctor"/>
</dbReference>